<keyword evidence="3" id="KW-1185">Reference proteome</keyword>
<name>A0A937K408_9CLOT</name>
<feature type="transmembrane region" description="Helical" evidence="1">
    <location>
        <begin position="6"/>
        <end position="29"/>
    </location>
</feature>
<dbReference type="EMBL" id="JAESWA010000022">
    <property type="protein sequence ID" value="MBL4932157.1"/>
    <property type="molecule type" value="Genomic_DNA"/>
</dbReference>
<protein>
    <submittedName>
        <fullName evidence="2">Uncharacterized protein</fullName>
    </submittedName>
</protein>
<evidence type="ECO:0000256" key="1">
    <source>
        <dbReference type="SAM" id="Phobius"/>
    </source>
</evidence>
<gene>
    <name evidence="2" type="ORF">JK634_10100</name>
</gene>
<organism evidence="2 3">
    <name type="scientific">Clostridium paridis</name>
    <dbReference type="NCBI Taxonomy" id="2803863"/>
    <lineage>
        <taxon>Bacteria</taxon>
        <taxon>Bacillati</taxon>
        <taxon>Bacillota</taxon>
        <taxon>Clostridia</taxon>
        <taxon>Eubacteriales</taxon>
        <taxon>Clostridiaceae</taxon>
        <taxon>Clostridium</taxon>
    </lineage>
</organism>
<reference evidence="2" key="1">
    <citation type="submission" date="2021-01" db="EMBL/GenBank/DDBJ databases">
        <title>Genome public.</title>
        <authorList>
            <person name="Liu C."/>
            <person name="Sun Q."/>
        </authorList>
    </citation>
    <scope>NUCLEOTIDE SEQUENCE</scope>
    <source>
        <strain evidence="2">YIM B02565</strain>
    </source>
</reference>
<accession>A0A937K408</accession>
<proteinExistence type="predicted"/>
<keyword evidence="1" id="KW-1133">Transmembrane helix</keyword>
<sequence length="59" mass="6889">MDINLSTIVMTIINIVVLIAIIVIIYNGIKSFRSFIKRNQDIDRKLDIITKRLDEQDNK</sequence>
<dbReference type="RefSeq" id="WP_202767527.1">
    <property type="nucleotide sequence ID" value="NZ_JAESWA010000022.1"/>
</dbReference>
<comment type="caution">
    <text evidence="2">The sequence shown here is derived from an EMBL/GenBank/DDBJ whole genome shotgun (WGS) entry which is preliminary data.</text>
</comment>
<evidence type="ECO:0000313" key="3">
    <source>
        <dbReference type="Proteomes" id="UP000623681"/>
    </source>
</evidence>
<keyword evidence="1" id="KW-0472">Membrane</keyword>
<dbReference type="AlphaFoldDB" id="A0A937K408"/>
<evidence type="ECO:0000313" key="2">
    <source>
        <dbReference type="EMBL" id="MBL4932157.1"/>
    </source>
</evidence>
<dbReference type="Proteomes" id="UP000623681">
    <property type="component" value="Unassembled WGS sequence"/>
</dbReference>
<keyword evidence="1" id="KW-0812">Transmembrane</keyword>